<dbReference type="EC" id="2.5.1.18" evidence="4"/>
<organism evidence="3 5">
    <name type="scientific">Roseovarius indicus</name>
    <dbReference type="NCBI Taxonomy" id="540747"/>
    <lineage>
        <taxon>Bacteria</taxon>
        <taxon>Pseudomonadati</taxon>
        <taxon>Pseudomonadota</taxon>
        <taxon>Alphaproteobacteria</taxon>
        <taxon>Rhodobacterales</taxon>
        <taxon>Roseobacteraceae</taxon>
        <taxon>Roseovarius</taxon>
    </lineage>
</organism>
<dbReference type="KEGG" id="rid:RIdsm_02340"/>
<dbReference type="AlphaFoldDB" id="A0A0T5P866"/>
<dbReference type="CDD" id="cd03046">
    <property type="entry name" value="GST_N_GTT1_like"/>
    <property type="match status" value="1"/>
</dbReference>
<evidence type="ECO:0000313" key="4">
    <source>
        <dbReference type="EMBL" id="QEW26540.1"/>
    </source>
</evidence>
<protein>
    <submittedName>
        <fullName evidence="3 4">Glutathione S-transferase</fullName>
        <ecNumber evidence="4">2.5.1.18</ecNumber>
    </submittedName>
</protein>
<reference evidence="3 5" key="1">
    <citation type="submission" date="2015-04" db="EMBL/GenBank/DDBJ databases">
        <title>The draft genome sequence of Roseovarius indicus B108T.</title>
        <authorList>
            <person name="Li G."/>
            <person name="Lai Q."/>
            <person name="Shao Z."/>
            <person name="Yan P."/>
        </authorList>
    </citation>
    <scope>NUCLEOTIDE SEQUENCE [LARGE SCALE GENOMIC DNA]</scope>
    <source>
        <strain evidence="3 5">B108</strain>
    </source>
</reference>
<dbReference type="RefSeq" id="WP_057816530.1">
    <property type="nucleotide sequence ID" value="NZ_CAXRJZ010000118.1"/>
</dbReference>
<dbReference type="SUPFAM" id="SSF47616">
    <property type="entry name" value="GST C-terminal domain-like"/>
    <property type="match status" value="1"/>
</dbReference>
<dbReference type="SFLD" id="SFLDG01150">
    <property type="entry name" value="Main.1:_Beta-like"/>
    <property type="match status" value="1"/>
</dbReference>
<evidence type="ECO:0000313" key="6">
    <source>
        <dbReference type="Proteomes" id="UP000325785"/>
    </source>
</evidence>
<accession>A0A0T5P866</accession>
<proteinExistence type="predicted"/>
<dbReference type="InterPro" id="IPR040079">
    <property type="entry name" value="Glutathione_S-Trfase"/>
</dbReference>
<evidence type="ECO:0000259" key="2">
    <source>
        <dbReference type="PROSITE" id="PS50405"/>
    </source>
</evidence>
<reference evidence="4 6" key="2">
    <citation type="submission" date="2018-08" db="EMBL/GenBank/DDBJ databases">
        <title>Genetic Globetrotter - A new plasmid hitch-hiking vast phylogenetic and geographic distances.</title>
        <authorList>
            <person name="Vollmers J."/>
            <person name="Petersen J."/>
        </authorList>
    </citation>
    <scope>NUCLEOTIDE SEQUENCE [LARGE SCALE GENOMIC DNA]</scope>
    <source>
        <strain evidence="4 6">DSM 26383</strain>
    </source>
</reference>
<keyword evidence="3" id="KW-0808">Transferase</keyword>
<dbReference type="Pfam" id="PF00043">
    <property type="entry name" value="GST_C"/>
    <property type="match status" value="1"/>
</dbReference>
<dbReference type="OrthoDB" id="5740960at2"/>
<dbReference type="InterPro" id="IPR036282">
    <property type="entry name" value="Glutathione-S-Trfase_C_sf"/>
</dbReference>
<evidence type="ECO:0000259" key="1">
    <source>
        <dbReference type="PROSITE" id="PS50404"/>
    </source>
</evidence>
<dbReference type="PROSITE" id="PS50405">
    <property type="entry name" value="GST_CTER"/>
    <property type="match status" value="1"/>
</dbReference>
<dbReference type="Gene3D" id="1.20.1050.10">
    <property type="match status" value="1"/>
</dbReference>
<evidence type="ECO:0000313" key="5">
    <source>
        <dbReference type="Proteomes" id="UP000051401"/>
    </source>
</evidence>
<dbReference type="PROSITE" id="PS50404">
    <property type="entry name" value="GST_NTER"/>
    <property type="match status" value="1"/>
</dbReference>
<dbReference type="PANTHER" id="PTHR44051">
    <property type="entry name" value="GLUTATHIONE S-TRANSFERASE-RELATED"/>
    <property type="match status" value="1"/>
</dbReference>
<dbReference type="InterPro" id="IPR004046">
    <property type="entry name" value="GST_C"/>
</dbReference>
<feature type="domain" description="GST C-terminal" evidence="2">
    <location>
        <begin position="85"/>
        <end position="210"/>
    </location>
</feature>
<evidence type="ECO:0000313" key="3">
    <source>
        <dbReference type="EMBL" id="KRS17366.1"/>
    </source>
</evidence>
<gene>
    <name evidence="4" type="primary">gstB_2</name>
    <name evidence="4" type="ORF">RIdsm_02340</name>
    <name evidence="3" type="ORF">XM52_12755</name>
</gene>
<dbReference type="InterPro" id="IPR010987">
    <property type="entry name" value="Glutathione-S-Trfase_C-like"/>
</dbReference>
<dbReference type="SUPFAM" id="SSF52833">
    <property type="entry name" value="Thioredoxin-like"/>
    <property type="match status" value="1"/>
</dbReference>
<dbReference type="EMBL" id="LAXI01000007">
    <property type="protein sequence ID" value="KRS17366.1"/>
    <property type="molecule type" value="Genomic_DNA"/>
</dbReference>
<dbReference type="InterPro" id="IPR004045">
    <property type="entry name" value="Glutathione_S-Trfase_N"/>
</dbReference>
<name>A0A0T5P866_9RHOB</name>
<feature type="domain" description="GST N-terminal" evidence="1">
    <location>
        <begin position="1"/>
        <end position="79"/>
    </location>
</feature>
<dbReference type="PATRIC" id="fig|540747.5.peg.5585"/>
<dbReference type="SFLD" id="SFLDG00358">
    <property type="entry name" value="Main_(cytGST)"/>
    <property type="match status" value="1"/>
</dbReference>
<dbReference type="Gene3D" id="3.40.30.10">
    <property type="entry name" value="Glutaredoxin"/>
    <property type="match status" value="1"/>
</dbReference>
<dbReference type="Pfam" id="PF13417">
    <property type="entry name" value="GST_N_3"/>
    <property type="match status" value="1"/>
</dbReference>
<dbReference type="STRING" id="540747.SAMN04488031_1011003"/>
<dbReference type="Proteomes" id="UP000325785">
    <property type="component" value="Chromosome"/>
</dbReference>
<dbReference type="GO" id="GO:0004364">
    <property type="term" value="F:glutathione transferase activity"/>
    <property type="evidence" value="ECO:0007669"/>
    <property type="project" value="UniProtKB-EC"/>
</dbReference>
<dbReference type="InterPro" id="IPR036249">
    <property type="entry name" value="Thioredoxin-like_sf"/>
</dbReference>
<dbReference type="PANTHER" id="PTHR44051:SF8">
    <property type="entry name" value="GLUTATHIONE S-TRANSFERASE GSTA"/>
    <property type="match status" value="1"/>
</dbReference>
<dbReference type="EMBL" id="CP031598">
    <property type="protein sequence ID" value="QEW26540.1"/>
    <property type="molecule type" value="Genomic_DNA"/>
</dbReference>
<dbReference type="SFLD" id="SFLDS00019">
    <property type="entry name" value="Glutathione_Transferase_(cytos"/>
    <property type="match status" value="1"/>
</dbReference>
<dbReference type="Proteomes" id="UP000051401">
    <property type="component" value="Unassembled WGS sequence"/>
</dbReference>
<sequence>MITLHHVPQSRSMRVLWLLNELDVPFQLVEHPFDKSLRRPEFLTLSPAGRVPALEIEGERMFESGAMVEYLCEKFPDRGLGRLPGDMGRMDWLMWVHFAETISQHVAILTQQHIMLYDDAMRSPVVMKLEAARLKKCYAAIEAQLSTPVENRDYLLTSGFSACDICVGQAVYMARHFAKTDEFPEVTAWMERITSREAFKASLPGPDAMLLYTKDFYEAWDV</sequence>
<keyword evidence="5" id="KW-1185">Reference proteome</keyword>